<proteinExistence type="predicted"/>
<dbReference type="Proteomes" id="UP000215914">
    <property type="component" value="Unassembled WGS sequence"/>
</dbReference>
<sequence>MVSGCLVCNNLFLYRYFSTNKRCPFCYLATTSHLVYESLVQLFRGHATKTVVLGARSIPVIEDKHDTYGPMVQAKAHGVAKPLSWGEEGEKGTGEVAKPKKARKTVSINHEVEYIEDYSSNKKRKKVLEQWPSMEIEGDERKPLKSILKVGSMQING</sequence>
<gene>
    <name evidence="2" type="ORF">HanXRQr2_Chr09g0390631</name>
</gene>
<accession>A0A9K3I6J6</accession>
<keyword evidence="3" id="KW-1185">Reference proteome</keyword>
<reference evidence="2" key="1">
    <citation type="journal article" date="2017" name="Nature">
        <title>The sunflower genome provides insights into oil metabolism, flowering and Asterid evolution.</title>
        <authorList>
            <person name="Badouin H."/>
            <person name="Gouzy J."/>
            <person name="Grassa C.J."/>
            <person name="Murat F."/>
            <person name="Staton S.E."/>
            <person name="Cottret L."/>
            <person name="Lelandais-Briere C."/>
            <person name="Owens G.L."/>
            <person name="Carrere S."/>
            <person name="Mayjonade B."/>
            <person name="Legrand L."/>
            <person name="Gill N."/>
            <person name="Kane N.C."/>
            <person name="Bowers J.E."/>
            <person name="Hubner S."/>
            <person name="Bellec A."/>
            <person name="Berard A."/>
            <person name="Berges H."/>
            <person name="Blanchet N."/>
            <person name="Boniface M.C."/>
            <person name="Brunel D."/>
            <person name="Catrice O."/>
            <person name="Chaidir N."/>
            <person name="Claudel C."/>
            <person name="Donnadieu C."/>
            <person name="Faraut T."/>
            <person name="Fievet G."/>
            <person name="Helmstetter N."/>
            <person name="King M."/>
            <person name="Knapp S.J."/>
            <person name="Lai Z."/>
            <person name="Le Paslier M.C."/>
            <person name="Lippi Y."/>
            <person name="Lorenzon L."/>
            <person name="Mandel J.R."/>
            <person name="Marage G."/>
            <person name="Marchand G."/>
            <person name="Marquand E."/>
            <person name="Bret-Mestries E."/>
            <person name="Morien E."/>
            <person name="Nambeesan S."/>
            <person name="Nguyen T."/>
            <person name="Pegot-Espagnet P."/>
            <person name="Pouilly N."/>
            <person name="Raftis F."/>
            <person name="Sallet E."/>
            <person name="Schiex T."/>
            <person name="Thomas J."/>
            <person name="Vandecasteele C."/>
            <person name="Vares D."/>
            <person name="Vear F."/>
            <person name="Vautrin S."/>
            <person name="Crespi M."/>
            <person name="Mangin B."/>
            <person name="Burke J.M."/>
            <person name="Salse J."/>
            <person name="Munos S."/>
            <person name="Vincourt P."/>
            <person name="Rieseberg L.H."/>
            <person name="Langlade N.B."/>
        </authorList>
    </citation>
    <scope>NUCLEOTIDE SEQUENCE</scope>
    <source>
        <tissue evidence="2">Leaves</tissue>
    </source>
</reference>
<dbReference type="EMBL" id="MNCJ02000324">
    <property type="protein sequence ID" value="KAF5791082.1"/>
    <property type="molecule type" value="Genomic_DNA"/>
</dbReference>
<evidence type="ECO:0000313" key="2">
    <source>
        <dbReference type="EMBL" id="KAF5791082.1"/>
    </source>
</evidence>
<organism evidence="2 3">
    <name type="scientific">Helianthus annuus</name>
    <name type="common">Common sunflower</name>
    <dbReference type="NCBI Taxonomy" id="4232"/>
    <lineage>
        <taxon>Eukaryota</taxon>
        <taxon>Viridiplantae</taxon>
        <taxon>Streptophyta</taxon>
        <taxon>Embryophyta</taxon>
        <taxon>Tracheophyta</taxon>
        <taxon>Spermatophyta</taxon>
        <taxon>Magnoliopsida</taxon>
        <taxon>eudicotyledons</taxon>
        <taxon>Gunneridae</taxon>
        <taxon>Pentapetalae</taxon>
        <taxon>asterids</taxon>
        <taxon>campanulids</taxon>
        <taxon>Asterales</taxon>
        <taxon>Asteraceae</taxon>
        <taxon>Asteroideae</taxon>
        <taxon>Heliantheae alliance</taxon>
        <taxon>Heliantheae</taxon>
        <taxon>Helianthus</taxon>
    </lineage>
</organism>
<protein>
    <submittedName>
        <fullName evidence="2">Uncharacterized protein</fullName>
    </submittedName>
</protein>
<dbReference type="Gramene" id="mRNA:HanXRQr2_Chr09g0390631">
    <property type="protein sequence ID" value="CDS:HanXRQr2_Chr09g0390631.1"/>
    <property type="gene ID" value="HanXRQr2_Chr09g0390631"/>
</dbReference>
<evidence type="ECO:0000313" key="3">
    <source>
        <dbReference type="Proteomes" id="UP000215914"/>
    </source>
</evidence>
<dbReference type="AlphaFoldDB" id="A0A9K3I6J6"/>
<reference evidence="2" key="2">
    <citation type="submission" date="2020-06" db="EMBL/GenBank/DDBJ databases">
        <title>Helianthus annuus Genome sequencing and assembly Release 2.</title>
        <authorList>
            <person name="Gouzy J."/>
            <person name="Langlade N."/>
            <person name="Munos S."/>
        </authorList>
    </citation>
    <scope>NUCLEOTIDE SEQUENCE</scope>
    <source>
        <tissue evidence="2">Leaves</tissue>
    </source>
</reference>
<feature type="region of interest" description="Disordered" evidence="1">
    <location>
        <begin position="83"/>
        <end position="102"/>
    </location>
</feature>
<evidence type="ECO:0000256" key="1">
    <source>
        <dbReference type="SAM" id="MobiDB-lite"/>
    </source>
</evidence>
<comment type="caution">
    <text evidence="2">The sequence shown here is derived from an EMBL/GenBank/DDBJ whole genome shotgun (WGS) entry which is preliminary data.</text>
</comment>
<name>A0A9K3I6J6_HELAN</name>